<proteinExistence type="predicted"/>
<protein>
    <submittedName>
        <fullName evidence="1">Uncharacterized protein</fullName>
    </submittedName>
</protein>
<name>A0A0A9U7C0_ARUDO</name>
<organism evidence="1">
    <name type="scientific">Arundo donax</name>
    <name type="common">Giant reed</name>
    <name type="synonym">Donax arundinaceus</name>
    <dbReference type="NCBI Taxonomy" id="35708"/>
    <lineage>
        <taxon>Eukaryota</taxon>
        <taxon>Viridiplantae</taxon>
        <taxon>Streptophyta</taxon>
        <taxon>Embryophyta</taxon>
        <taxon>Tracheophyta</taxon>
        <taxon>Spermatophyta</taxon>
        <taxon>Magnoliopsida</taxon>
        <taxon>Liliopsida</taxon>
        <taxon>Poales</taxon>
        <taxon>Poaceae</taxon>
        <taxon>PACMAD clade</taxon>
        <taxon>Arundinoideae</taxon>
        <taxon>Arundineae</taxon>
        <taxon>Arundo</taxon>
    </lineage>
</organism>
<dbReference type="AlphaFoldDB" id="A0A0A9U7C0"/>
<dbReference type="EMBL" id="GBRH01280681">
    <property type="protein sequence ID" value="JAD17214.1"/>
    <property type="molecule type" value="Transcribed_RNA"/>
</dbReference>
<evidence type="ECO:0000313" key="1">
    <source>
        <dbReference type="EMBL" id="JAD17214.1"/>
    </source>
</evidence>
<reference evidence="1" key="2">
    <citation type="journal article" date="2015" name="Data Brief">
        <title>Shoot transcriptome of the giant reed, Arundo donax.</title>
        <authorList>
            <person name="Barrero R.A."/>
            <person name="Guerrero F.D."/>
            <person name="Moolhuijzen P."/>
            <person name="Goolsby J.A."/>
            <person name="Tidwell J."/>
            <person name="Bellgard S.E."/>
            <person name="Bellgard M.I."/>
        </authorList>
    </citation>
    <scope>NUCLEOTIDE SEQUENCE</scope>
    <source>
        <tissue evidence="1">Shoot tissue taken approximately 20 cm above the soil surface</tissue>
    </source>
</reference>
<reference evidence="1" key="1">
    <citation type="submission" date="2014-09" db="EMBL/GenBank/DDBJ databases">
        <authorList>
            <person name="Magalhaes I.L.F."/>
            <person name="Oliveira U."/>
            <person name="Santos F.R."/>
            <person name="Vidigal T.H.D.A."/>
            <person name="Brescovit A.D."/>
            <person name="Santos A.J."/>
        </authorList>
    </citation>
    <scope>NUCLEOTIDE SEQUENCE</scope>
    <source>
        <tissue evidence="1">Shoot tissue taken approximately 20 cm above the soil surface</tissue>
    </source>
</reference>
<sequence length="57" mass="6777">MCHLTHSWVAWAQHNDDRGTTYQTFSPKDRLKTIHRIVHHLHVHVLSFLNKCRSDNS</sequence>
<accession>A0A0A9U7C0</accession>